<evidence type="ECO:0000256" key="2">
    <source>
        <dbReference type="ARBA" id="ARBA00022679"/>
    </source>
</evidence>
<dbReference type="Proteomes" id="UP001589627">
    <property type="component" value="Unassembled WGS sequence"/>
</dbReference>
<organism evidence="4 5">
    <name type="scientific">Actinoallomurus acaciae</name>
    <dbReference type="NCBI Taxonomy" id="502577"/>
    <lineage>
        <taxon>Bacteria</taxon>
        <taxon>Bacillati</taxon>
        <taxon>Actinomycetota</taxon>
        <taxon>Actinomycetes</taxon>
        <taxon>Streptosporangiales</taxon>
        <taxon>Thermomonosporaceae</taxon>
        <taxon>Actinoallomurus</taxon>
    </lineage>
</organism>
<reference evidence="4 5" key="1">
    <citation type="submission" date="2024-09" db="EMBL/GenBank/DDBJ databases">
        <authorList>
            <person name="Sun Q."/>
            <person name="Mori K."/>
        </authorList>
    </citation>
    <scope>NUCLEOTIDE SEQUENCE [LARGE SCALE GENOMIC DNA]</scope>
    <source>
        <strain evidence="4 5">TBRC 0563</strain>
    </source>
</reference>
<dbReference type="EMBL" id="JBHLZP010000683">
    <property type="protein sequence ID" value="MFB9839305.1"/>
    <property type="molecule type" value="Genomic_DNA"/>
</dbReference>
<comment type="caution">
    <text evidence="4">The sequence shown here is derived from an EMBL/GenBank/DDBJ whole genome shotgun (WGS) entry which is preliminary data.</text>
</comment>
<keyword evidence="5" id="KW-1185">Reference proteome</keyword>
<feature type="non-terminal residue" evidence="4">
    <location>
        <position position="1"/>
    </location>
</feature>
<gene>
    <name evidence="4" type="ORF">ACFFNX_44895</name>
</gene>
<feature type="domain" description="Penicillin-binding protein transpeptidase" evidence="3">
    <location>
        <begin position="27"/>
        <end position="195"/>
    </location>
</feature>
<keyword evidence="2" id="KW-0808">Transferase</keyword>
<name>A0ABV5YW39_9ACTN</name>
<evidence type="ECO:0000259" key="3">
    <source>
        <dbReference type="Pfam" id="PF00905"/>
    </source>
</evidence>
<dbReference type="Pfam" id="PF00905">
    <property type="entry name" value="Transpeptidase"/>
    <property type="match status" value="1"/>
</dbReference>
<evidence type="ECO:0000313" key="5">
    <source>
        <dbReference type="Proteomes" id="UP001589627"/>
    </source>
</evidence>
<dbReference type="InterPro" id="IPR012338">
    <property type="entry name" value="Beta-lactam/transpept-like"/>
</dbReference>
<dbReference type="InterPro" id="IPR001460">
    <property type="entry name" value="PCN-bd_Tpept"/>
</dbReference>
<dbReference type="PANTHER" id="PTHR32282">
    <property type="entry name" value="BINDING PROTEIN TRANSPEPTIDASE, PUTATIVE-RELATED"/>
    <property type="match status" value="1"/>
</dbReference>
<dbReference type="Gene3D" id="3.40.710.10">
    <property type="entry name" value="DD-peptidase/beta-lactamase superfamily"/>
    <property type="match status" value="1"/>
</dbReference>
<dbReference type="InterPro" id="IPR050396">
    <property type="entry name" value="Glycosyltr_51/Transpeptidase"/>
</dbReference>
<accession>A0ABV5YW39</accession>
<dbReference type="RefSeq" id="WP_378212391.1">
    <property type="nucleotide sequence ID" value="NZ_JBHLZP010000683.1"/>
</dbReference>
<evidence type="ECO:0000256" key="1">
    <source>
        <dbReference type="ARBA" id="ARBA00022676"/>
    </source>
</evidence>
<sequence>KGYGVGTTLPAPNSTTVSGYTDCKGHGFEPWPVRNAELSKASSANLATATWDSLNTYYAHLEQRVGLCDSVRTAQRFGMRQANGRPLQQVPAQVLGTGDIDVTHLAAAYAAFADHGRYCTPIAINDVTDASGKKIDVPKAECGRAVDTGVADEVTRILQGVLTKGTGRGMGIGRPAAAKTGTCEGFSCAAFAGYTPGLAAAVWYGDPAAPFGDPSPGVFGADVGPIWRASMEGALRDTAPAPFN</sequence>
<dbReference type="PANTHER" id="PTHR32282:SF33">
    <property type="entry name" value="PEPTIDOGLYCAN GLYCOSYLTRANSFERASE"/>
    <property type="match status" value="1"/>
</dbReference>
<protein>
    <submittedName>
        <fullName evidence="4">Penicillin-binding transpeptidase domain-containing protein</fullName>
    </submittedName>
</protein>
<dbReference type="SUPFAM" id="SSF56601">
    <property type="entry name" value="beta-lactamase/transpeptidase-like"/>
    <property type="match status" value="1"/>
</dbReference>
<keyword evidence="1" id="KW-0328">Glycosyltransferase</keyword>
<proteinExistence type="predicted"/>
<evidence type="ECO:0000313" key="4">
    <source>
        <dbReference type="EMBL" id="MFB9839305.1"/>
    </source>
</evidence>